<keyword evidence="7" id="KW-0653">Protein transport</keyword>
<sequence>MARRENPEINAGSMADIAFLLLIFFLVTTTMDVDSGISKKLAEKPPKDFVPPIIKKKNIFEISINRNNDLFVEGEIMELKDLKQATIDFLDNGGGVGKVEEGVESGPCTYCKGSKDPESSDHPNKAIISVESDRATEYGTYVTVQNELLAAYRDLRNRLSQERYGMSFTELEQAFKDSARKDDDLRKKVEDIKKAYPQVISDVEPTSVQ</sequence>
<comment type="subcellular location">
    <subcellularLocation>
        <location evidence="1">Cell membrane</location>
        <topology evidence="1">Single-pass membrane protein</topology>
    </subcellularLocation>
    <subcellularLocation>
        <location evidence="7">Cell membrane</location>
        <topology evidence="7">Single-pass type II membrane protein</topology>
    </subcellularLocation>
</comment>
<comment type="similarity">
    <text evidence="2 7">Belongs to the ExbD/TolR family.</text>
</comment>
<dbReference type="GO" id="GO:0022857">
    <property type="term" value="F:transmembrane transporter activity"/>
    <property type="evidence" value="ECO:0007669"/>
    <property type="project" value="InterPro"/>
</dbReference>
<dbReference type="OrthoDB" id="9801500at2"/>
<proteinExistence type="inferred from homology"/>
<dbReference type="PANTHER" id="PTHR30558">
    <property type="entry name" value="EXBD MEMBRANE COMPONENT OF PMF-DRIVEN MACROMOLECULE IMPORT SYSTEM"/>
    <property type="match status" value="1"/>
</dbReference>
<keyword evidence="3" id="KW-1003">Cell membrane</keyword>
<dbReference type="AlphaFoldDB" id="A0A1Y2PFX2"/>
<accession>A0A1Y2PFX2</accession>
<dbReference type="STRING" id="1635173.WH52_02765"/>
<evidence type="ECO:0000256" key="5">
    <source>
        <dbReference type="ARBA" id="ARBA00022989"/>
    </source>
</evidence>
<reference evidence="8 9" key="1">
    <citation type="submission" date="2015-03" db="EMBL/GenBank/DDBJ databases">
        <title>Genome sequence of Tenacibaculum sp. S2-2, isolated from intestinal microbiota of sea cucumber, Apostichopus japonicas.</title>
        <authorList>
            <person name="Shao Z."/>
            <person name="Wang L."/>
            <person name="Li X."/>
        </authorList>
    </citation>
    <scope>NUCLEOTIDE SEQUENCE [LARGE SCALE GENOMIC DNA]</scope>
    <source>
        <strain evidence="8 9">S2-2</strain>
    </source>
</reference>
<gene>
    <name evidence="8" type="ORF">WH52_02765</name>
</gene>
<protein>
    <submittedName>
        <fullName evidence="8">Biopolymer transporter ExbD</fullName>
    </submittedName>
</protein>
<dbReference type="PANTHER" id="PTHR30558:SF3">
    <property type="entry name" value="BIOPOLYMER TRANSPORT PROTEIN EXBD-RELATED"/>
    <property type="match status" value="1"/>
</dbReference>
<dbReference type="EMBL" id="LAPZ01000002">
    <property type="protein sequence ID" value="OSY88619.1"/>
    <property type="molecule type" value="Genomic_DNA"/>
</dbReference>
<evidence type="ECO:0000256" key="7">
    <source>
        <dbReference type="RuleBase" id="RU003879"/>
    </source>
</evidence>
<dbReference type="Proteomes" id="UP000194221">
    <property type="component" value="Unassembled WGS sequence"/>
</dbReference>
<dbReference type="InterPro" id="IPR003400">
    <property type="entry name" value="ExbD"/>
</dbReference>
<evidence type="ECO:0000313" key="9">
    <source>
        <dbReference type="Proteomes" id="UP000194221"/>
    </source>
</evidence>
<keyword evidence="4 7" id="KW-0812">Transmembrane</keyword>
<dbReference type="Pfam" id="PF02472">
    <property type="entry name" value="ExbD"/>
    <property type="match status" value="1"/>
</dbReference>
<keyword evidence="7" id="KW-0813">Transport</keyword>
<evidence type="ECO:0000256" key="6">
    <source>
        <dbReference type="ARBA" id="ARBA00023136"/>
    </source>
</evidence>
<dbReference type="RefSeq" id="WP_086029421.1">
    <property type="nucleotide sequence ID" value="NZ_LAPZ01000002.1"/>
</dbReference>
<keyword evidence="5" id="KW-1133">Transmembrane helix</keyword>
<evidence type="ECO:0000256" key="4">
    <source>
        <dbReference type="ARBA" id="ARBA00022692"/>
    </source>
</evidence>
<evidence type="ECO:0000256" key="3">
    <source>
        <dbReference type="ARBA" id="ARBA00022475"/>
    </source>
</evidence>
<evidence type="ECO:0000256" key="1">
    <source>
        <dbReference type="ARBA" id="ARBA00004162"/>
    </source>
</evidence>
<evidence type="ECO:0000256" key="2">
    <source>
        <dbReference type="ARBA" id="ARBA00005811"/>
    </source>
</evidence>
<dbReference type="GO" id="GO:0005886">
    <property type="term" value="C:plasma membrane"/>
    <property type="evidence" value="ECO:0007669"/>
    <property type="project" value="UniProtKB-SubCell"/>
</dbReference>
<dbReference type="InParanoid" id="A0A1Y2PFX2"/>
<evidence type="ECO:0000313" key="8">
    <source>
        <dbReference type="EMBL" id="OSY88619.1"/>
    </source>
</evidence>
<keyword evidence="6" id="KW-0472">Membrane</keyword>
<comment type="caution">
    <text evidence="8">The sequence shown here is derived from an EMBL/GenBank/DDBJ whole genome shotgun (WGS) entry which is preliminary data.</text>
</comment>
<organism evidence="8 9">
    <name type="scientific">Tenacibaculum holothuriorum</name>
    <dbReference type="NCBI Taxonomy" id="1635173"/>
    <lineage>
        <taxon>Bacteria</taxon>
        <taxon>Pseudomonadati</taxon>
        <taxon>Bacteroidota</taxon>
        <taxon>Flavobacteriia</taxon>
        <taxon>Flavobacteriales</taxon>
        <taxon>Flavobacteriaceae</taxon>
        <taxon>Tenacibaculum</taxon>
    </lineage>
</organism>
<dbReference type="GO" id="GO:0015031">
    <property type="term" value="P:protein transport"/>
    <property type="evidence" value="ECO:0007669"/>
    <property type="project" value="UniProtKB-KW"/>
</dbReference>
<keyword evidence="9" id="KW-1185">Reference proteome</keyword>
<name>A0A1Y2PFX2_9FLAO</name>